<evidence type="ECO:0000256" key="3">
    <source>
        <dbReference type="SAM" id="MobiDB-lite"/>
    </source>
</evidence>
<dbReference type="STRING" id="1265313.HRUBRA_02860"/>
<keyword evidence="1" id="KW-0131">Cell cycle</keyword>
<organism evidence="5 6">
    <name type="scientific">Pseudohaliea rubra DSM 19751</name>
    <dbReference type="NCBI Taxonomy" id="1265313"/>
    <lineage>
        <taxon>Bacteria</taxon>
        <taxon>Pseudomonadati</taxon>
        <taxon>Pseudomonadota</taxon>
        <taxon>Gammaproteobacteria</taxon>
        <taxon>Cellvibrionales</taxon>
        <taxon>Halieaceae</taxon>
        <taxon>Pseudohaliea</taxon>
    </lineage>
</organism>
<evidence type="ECO:0000313" key="5">
    <source>
        <dbReference type="EMBL" id="KGE02595.1"/>
    </source>
</evidence>
<evidence type="ECO:0000256" key="2">
    <source>
        <dbReference type="PROSITE-ProRule" id="PRU00339"/>
    </source>
</evidence>
<dbReference type="GO" id="GO:0030288">
    <property type="term" value="C:outer membrane-bounded periplasmic space"/>
    <property type="evidence" value="ECO:0007669"/>
    <property type="project" value="UniProtKB-UniRule"/>
</dbReference>
<dbReference type="EMBL" id="AUVB01000089">
    <property type="protein sequence ID" value="KGE02595.1"/>
    <property type="molecule type" value="Genomic_DNA"/>
</dbReference>
<dbReference type="GO" id="GO:0043093">
    <property type="term" value="P:FtsZ-dependent cytokinesis"/>
    <property type="evidence" value="ECO:0007669"/>
    <property type="project" value="UniProtKB-UniRule"/>
</dbReference>
<keyword evidence="2" id="KW-0802">TPR repeat</keyword>
<evidence type="ECO:0000256" key="1">
    <source>
        <dbReference type="HAMAP-Rule" id="MF_02066"/>
    </source>
</evidence>
<feature type="compositionally biased region" description="Polar residues" evidence="3">
    <location>
        <begin position="98"/>
        <end position="107"/>
    </location>
</feature>
<feature type="region of interest" description="Disordered" evidence="3">
    <location>
        <begin position="93"/>
        <end position="125"/>
    </location>
</feature>
<evidence type="ECO:0000259" key="4">
    <source>
        <dbReference type="Pfam" id="PF16331"/>
    </source>
</evidence>
<dbReference type="NCBIfam" id="TIGR02795">
    <property type="entry name" value="tol_pal_ybgF"/>
    <property type="match status" value="1"/>
</dbReference>
<feature type="repeat" description="TPR" evidence="2">
    <location>
        <begin position="203"/>
        <end position="236"/>
    </location>
</feature>
<keyword evidence="1" id="KW-0732">Signal</keyword>
<comment type="caution">
    <text evidence="5">The sequence shown here is derived from an EMBL/GenBank/DDBJ whole genome shotgun (WGS) entry which is preliminary data.</text>
</comment>
<dbReference type="InterPro" id="IPR011990">
    <property type="entry name" value="TPR-like_helical_dom_sf"/>
</dbReference>
<proteinExistence type="inferred from homology"/>
<comment type="subcellular location">
    <subcellularLocation>
        <location evidence="1">Periplasm</location>
    </subcellularLocation>
</comment>
<dbReference type="PROSITE" id="PS50005">
    <property type="entry name" value="TPR"/>
    <property type="match status" value="1"/>
</dbReference>
<dbReference type="SUPFAM" id="SSF48452">
    <property type="entry name" value="TPR-like"/>
    <property type="match status" value="1"/>
</dbReference>
<reference evidence="5 6" key="1">
    <citation type="journal article" date="2014" name="Genome Announc.">
        <title>Genome Sequence of Gammaproteobacterial Pseudohaliea rubra Type Strain DSM 19751, Isolated from Coastal Seawater of the Mediterranean Sea.</title>
        <authorList>
            <person name="Spring S."/>
            <person name="Fiebig A."/>
            <person name="Riedel T."/>
            <person name="Goker M."/>
            <person name="Klenk H.P."/>
        </authorList>
    </citation>
    <scope>NUCLEOTIDE SEQUENCE [LARGE SCALE GENOMIC DNA]</scope>
    <source>
        <strain evidence="5 6">DSM 19751</strain>
    </source>
</reference>
<protein>
    <recommendedName>
        <fullName evidence="1">Cell division coordinator CpoB</fullName>
    </recommendedName>
</protein>
<dbReference type="InterPro" id="IPR032519">
    <property type="entry name" value="YbgF_tri"/>
</dbReference>
<dbReference type="Gene3D" id="1.20.5.110">
    <property type="match status" value="1"/>
</dbReference>
<dbReference type="PATRIC" id="fig|1265313.6.peg.2816"/>
<dbReference type="InterPro" id="IPR034706">
    <property type="entry name" value="CpoB"/>
</dbReference>
<keyword evidence="6" id="KW-1185">Reference proteome</keyword>
<accession>A0A095VMM2</accession>
<keyword evidence="1" id="KW-0574">Periplasm</keyword>
<sequence length="250" mass="27575">MEAERARSGSPTTAQPALARSYGLDSSAGPATVSRPPAPASNSEETIGNLFIQLQRLQQEVMQLNGKVEEQAYELRRLKEQSLERYLDLDRRLAGSGAPTSGNTGESTVIGMPDAGSGAEAAEQPGEGDAYRAAYARVRNQEFDAAVAAFKQFLERFPDGRYAPNAHYWLGELYLVLQPPDPEAARQSFMLLLDQYPGNSKEPDALYKLGRVHYIKGNRERSREFMDRVLRQYPDSSAAGLAGEFIDQNL</sequence>
<dbReference type="Pfam" id="PF13174">
    <property type="entry name" value="TPR_6"/>
    <property type="match status" value="1"/>
</dbReference>
<dbReference type="Gene3D" id="1.25.40.10">
    <property type="entry name" value="Tetratricopeptide repeat domain"/>
    <property type="match status" value="1"/>
</dbReference>
<dbReference type="AlphaFoldDB" id="A0A095VMM2"/>
<gene>
    <name evidence="1" type="primary">cpoB</name>
    <name evidence="5" type="ORF">HRUBRA_02860</name>
</gene>
<dbReference type="eggNOG" id="COG1729">
    <property type="taxonomic scope" value="Bacteria"/>
</dbReference>
<dbReference type="InterPro" id="IPR019734">
    <property type="entry name" value="TPR_rpt"/>
</dbReference>
<dbReference type="HOGENOM" id="CLU_044315_2_1_6"/>
<dbReference type="GO" id="GO:0070206">
    <property type="term" value="P:protein trimerization"/>
    <property type="evidence" value="ECO:0007669"/>
    <property type="project" value="InterPro"/>
</dbReference>
<dbReference type="Proteomes" id="UP000029640">
    <property type="component" value="Unassembled WGS sequence"/>
</dbReference>
<comment type="function">
    <text evidence="1">Mediates coordination of peptidoglycan synthesis and outer membrane constriction during cell division.</text>
</comment>
<keyword evidence="1" id="KW-0132">Cell division</keyword>
<evidence type="ECO:0000313" key="6">
    <source>
        <dbReference type="Proteomes" id="UP000029640"/>
    </source>
</evidence>
<dbReference type="Pfam" id="PF16331">
    <property type="entry name" value="TolA_bind_tri"/>
    <property type="match status" value="1"/>
</dbReference>
<dbReference type="HAMAP" id="MF_02066">
    <property type="entry name" value="CpoB"/>
    <property type="match status" value="1"/>
</dbReference>
<feature type="region of interest" description="Disordered" evidence="3">
    <location>
        <begin position="1"/>
        <end position="46"/>
    </location>
</feature>
<dbReference type="Pfam" id="PF13432">
    <property type="entry name" value="TPR_16"/>
    <property type="match status" value="1"/>
</dbReference>
<dbReference type="InterPro" id="IPR014162">
    <property type="entry name" value="CpoB_C"/>
</dbReference>
<name>A0A095VMM2_9GAMM</name>
<comment type="similarity">
    <text evidence="1">Belongs to the CpoB family.</text>
</comment>
<feature type="domain" description="YbgF trimerisation" evidence="4">
    <location>
        <begin position="43"/>
        <end position="100"/>
    </location>
</feature>